<evidence type="ECO:0000313" key="3">
    <source>
        <dbReference type="EMBL" id="KOF80055.1"/>
    </source>
</evidence>
<gene>
    <name evidence="3" type="ORF">OCBIM_22028495mg</name>
</gene>
<evidence type="ECO:0000256" key="1">
    <source>
        <dbReference type="SAM" id="MobiDB-lite"/>
    </source>
</evidence>
<evidence type="ECO:0000256" key="2">
    <source>
        <dbReference type="SAM" id="Phobius"/>
    </source>
</evidence>
<dbReference type="EMBL" id="KQ420512">
    <property type="protein sequence ID" value="KOF80055.1"/>
    <property type="molecule type" value="Genomic_DNA"/>
</dbReference>
<protein>
    <submittedName>
        <fullName evidence="3">Uncharacterized protein</fullName>
    </submittedName>
</protein>
<keyword evidence="2" id="KW-0472">Membrane</keyword>
<dbReference type="AlphaFoldDB" id="A0A0L8GTX0"/>
<proteinExistence type="predicted"/>
<reference evidence="3" key="1">
    <citation type="submission" date="2015-07" db="EMBL/GenBank/DDBJ databases">
        <title>MeaNS - Measles Nucleotide Surveillance Program.</title>
        <authorList>
            <person name="Tran T."/>
            <person name="Druce J."/>
        </authorList>
    </citation>
    <scope>NUCLEOTIDE SEQUENCE</scope>
    <source>
        <strain evidence="3">UCB-OBI-ISO-001</strain>
        <tissue evidence="3">Gonad</tissue>
    </source>
</reference>
<keyword evidence="2" id="KW-1133">Transmembrane helix</keyword>
<accession>A0A0L8GTX0</accession>
<name>A0A0L8GTX0_OCTBM</name>
<keyword evidence="2" id="KW-0812">Transmembrane</keyword>
<feature type="region of interest" description="Disordered" evidence="1">
    <location>
        <begin position="38"/>
        <end position="57"/>
    </location>
</feature>
<feature type="transmembrane region" description="Helical" evidence="2">
    <location>
        <begin position="6"/>
        <end position="26"/>
    </location>
</feature>
<organism evidence="3">
    <name type="scientific">Octopus bimaculoides</name>
    <name type="common">California two-spotted octopus</name>
    <dbReference type="NCBI Taxonomy" id="37653"/>
    <lineage>
        <taxon>Eukaryota</taxon>
        <taxon>Metazoa</taxon>
        <taxon>Spiralia</taxon>
        <taxon>Lophotrochozoa</taxon>
        <taxon>Mollusca</taxon>
        <taxon>Cephalopoda</taxon>
        <taxon>Coleoidea</taxon>
        <taxon>Octopodiformes</taxon>
        <taxon>Octopoda</taxon>
        <taxon>Incirrata</taxon>
        <taxon>Octopodidae</taxon>
        <taxon>Octopus</taxon>
    </lineage>
</organism>
<sequence>MILYYFIYFCSMFKLYFLRYLVFYTVKFHLLSNKQQEQEEQQQVYPSHSNLKRTQKN</sequence>